<reference evidence="1 2" key="1">
    <citation type="submission" date="2020-08" db="EMBL/GenBank/DDBJ databases">
        <title>Genomic Encyclopedia of Type Strains, Phase IV (KMG-IV): sequencing the most valuable type-strain genomes for metagenomic binning, comparative biology and taxonomic classification.</title>
        <authorList>
            <person name="Goeker M."/>
        </authorList>
    </citation>
    <scope>NUCLEOTIDE SEQUENCE [LARGE SCALE GENOMIC DNA]</scope>
    <source>
        <strain evidence="1 2">YIM 65646</strain>
    </source>
</reference>
<evidence type="ECO:0000313" key="2">
    <source>
        <dbReference type="Proteomes" id="UP000548476"/>
    </source>
</evidence>
<dbReference type="InterPro" id="IPR027417">
    <property type="entry name" value="P-loop_NTPase"/>
</dbReference>
<dbReference type="PANTHER" id="PTHR36978">
    <property type="entry name" value="P-LOOP CONTAINING NUCLEOTIDE TRIPHOSPHATE HYDROLASE"/>
    <property type="match status" value="1"/>
</dbReference>
<evidence type="ECO:0008006" key="3">
    <source>
        <dbReference type="Google" id="ProtNLM"/>
    </source>
</evidence>
<accession>A0A841FVG8</accession>
<keyword evidence="2" id="KW-1185">Reference proteome</keyword>
<dbReference type="AlphaFoldDB" id="A0A841FVG8"/>
<organism evidence="1 2">
    <name type="scientific">Phytomonospora endophytica</name>
    <dbReference type="NCBI Taxonomy" id="714109"/>
    <lineage>
        <taxon>Bacteria</taxon>
        <taxon>Bacillati</taxon>
        <taxon>Actinomycetota</taxon>
        <taxon>Actinomycetes</taxon>
        <taxon>Micromonosporales</taxon>
        <taxon>Micromonosporaceae</taxon>
        <taxon>Phytomonospora</taxon>
    </lineage>
</organism>
<dbReference type="Gene3D" id="3.40.50.300">
    <property type="entry name" value="P-loop containing nucleotide triphosphate hydrolases"/>
    <property type="match status" value="1"/>
</dbReference>
<dbReference type="PANTHER" id="PTHR36978:SF4">
    <property type="entry name" value="P-LOOP CONTAINING NUCLEOSIDE TRIPHOSPHATE HYDROLASE PROTEIN"/>
    <property type="match status" value="1"/>
</dbReference>
<dbReference type="Pfam" id="PF17784">
    <property type="entry name" value="Sulfotransfer_4"/>
    <property type="match status" value="1"/>
</dbReference>
<comment type="caution">
    <text evidence="1">The sequence shown here is derived from an EMBL/GenBank/DDBJ whole genome shotgun (WGS) entry which is preliminary data.</text>
</comment>
<name>A0A841FVG8_9ACTN</name>
<protein>
    <recommendedName>
        <fullName evidence="3">Sulfotransferase family protein</fullName>
    </recommendedName>
</protein>
<proteinExistence type="predicted"/>
<dbReference type="EMBL" id="JACHGT010000018">
    <property type="protein sequence ID" value="MBB6038763.1"/>
    <property type="molecule type" value="Genomic_DNA"/>
</dbReference>
<dbReference type="SUPFAM" id="SSF52540">
    <property type="entry name" value="P-loop containing nucleoside triphosphate hydrolases"/>
    <property type="match status" value="1"/>
</dbReference>
<evidence type="ECO:0000313" key="1">
    <source>
        <dbReference type="EMBL" id="MBB6038763.1"/>
    </source>
</evidence>
<dbReference type="InterPro" id="IPR040632">
    <property type="entry name" value="Sulfotransfer_4"/>
</dbReference>
<dbReference type="RefSeq" id="WP_184791541.1">
    <property type="nucleotide sequence ID" value="NZ_BONT01000060.1"/>
</dbReference>
<dbReference type="Proteomes" id="UP000548476">
    <property type="component" value="Unassembled WGS sequence"/>
</dbReference>
<gene>
    <name evidence="1" type="ORF">HNR73_006649</name>
</gene>
<sequence length="208" mass="22653">MIRVIGAGLPRTGTTTLKAALGSLLGGRCHHMTEVFEHPESMAGWQAALDGDTGRLPELLTGYVAAVDWPSSAFWPELAELHPEAPILLSLRDDGPTWWGSMDATVIEYAHRRRAGGDEFLAMAMSLWGKVFGETLDDDPVRGAAAYDEYVAHVRATAPKERLVEWNAKDGWEPLCSALGVAVPDEPLPHLNPREDWVKADAEAESQG</sequence>